<dbReference type="EnsemblMetazoa" id="OVOC5819.1">
    <property type="protein sequence ID" value="OVOC5819.1"/>
    <property type="gene ID" value="WBGene00242628"/>
</dbReference>
<proteinExistence type="predicted"/>
<evidence type="ECO:0000313" key="2">
    <source>
        <dbReference type="Proteomes" id="UP000024404"/>
    </source>
</evidence>
<keyword evidence="2" id="KW-1185">Reference proteome</keyword>
<protein>
    <submittedName>
        <fullName evidence="1">Uncharacterized protein</fullName>
    </submittedName>
</protein>
<dbReference type="EMBL" id="CMVM020000161">
    <property type="status" value="NOT_ANNOTATED_CDS"/>
    <property type="molecule type" value="Genomic_DNA"/>
</dbReference>
<sequence length="125" mass="14436">MNDIFTQIVFSSMNIVSFELSSLVDKNPQTFNFVENESIDTLNMQLFATTKTILKIVVLIIELLRCEHYRDVTLQRSSNLMQECFVDSHIAMSYPVRSFVKPFCILTSNKSQGGRNGSELIYYNY</sequence>
<organism evidence="1 2">
    <name type="scientific">Onchocerca volvulus</name>
    <dbReference type="NCBI Taxonomy" id="6282"/>
    <lineage>
        <taxon>Eukaryota</taxon>
        <taxon>Metazoa</taxon>
        <taxon>Ecdysozoa</taxon>
        <taxon>Nematoda</taxon>
        <taxon>Chromadorea</taxon>
        <taxon>Rhabditida</taxon>
        <taxon>Spirurina</taxon>
        <taxon>Spiruromorpha</taxon>
        <taxon>Filarioidea</taxon>
        <taxon>Onchocercidae</taxon>
        <taxon>Onchocerca</taxon>
    </lineage>
</organism>
<dbReference type="Proteomes" id="UP000024404">
    <property type="component" value="Unassembled WGS sequence"/>
</dbReference>
<evidence type="ECO:0000313" key="1">
    <source>
        <dbReference type="EnsemblMetazoa" id="OVOC5819.1"/>
    </source>
</evidence>
<name>A0A8R1TW53_ONCVO</name>
<reference evidence="1" key="2">
    <citation type="submission" date="2022-06" db="UniProtKB">
        <authorList>
            <consortium name="EnsemblMetazoa"/>
        </authorList>
    </citation>
    <scope>IDENTIFICATION</scope>
</reference>
<accession>A0A8R1TW53</accession>
<reference evidence="2" key="1">
    <citation type="submission" date="2013-10" db="EMBL/GenBank/DDBJ databases">
        <title>Genome sequencing of Onchocerca volvulus.</title>
        <authorList>
            <person name="Cotton J."/>
            <person name="Tsai J."/>
            <person name="Stanley E."/>
            <person name="Tracey A."/>
            <person name="Holroyd N."/>
            <person name="Lustigman S."/>
            <person name="Berriman M."/>
        </authorList>
    </citation>
    <scope>NUCLEOTIDE SEQUENCE</scope>
</reference>
<dbReference type="AlphaFoldDB" id="A0A8R1TW53"/>